<protein>
    <submittedName>
        <fullName evidence="4">Putative serine protease</fullName>
    </submittedName>
</protein>
<dbReference type="SMART" id="SM00020">
    <property type="entry name" value="Tryp_SPc"/>
    <property type="match status" value="1"/>
</dbReference>
<dbReference type="PROSITE" id="PS00134">
    <property type="entry name" value="TRYPSIN_HIS"/>
    <property type="match status" value="1"/>
</dbReference>
<dbReference type="InterPro" id="IPR001254">
    <property type="entry name" value="Trypsin_dom"/>
</dbReference>
<dbReference type="EMBL" id="GADI01008420">
    <property type="protein sequence ID" value="JAA65388.1"/>
    <property type="molecule type" value="mRNA"/>
</dbReference>
<evidence type="ECO:0000313" key="4">
    <source>
        <dbReference type="EMBL" id="JAA65388.1"/>
    </source>
</evidence>
<evidence type="ECO:0000256" key="1">
    <source>
        <dbReference type="ARBA" id="ARBA00023157"/>
    </source>
</evidence>
<dbReference type="AlphaFoldDB" id="A0A0K8R3D2"/>
<dbReference type="SUPFAM" id="SSF50494">
    <property type="entry name" value="Trypsin-like serine proteases"/>
    <property type="match status" value="1"/>
</dbReference>
<dbReference type="Gene3D" id="2.40.10.10">
    <property type="entry name" value="Trypsin-like serine proteases"/>
    <property type="match status" value="1"/>
</dbReference>
<sequence length="231" mass="26170">MKLRFSIFIYATTAAVGALTVGVIRGSTIQEGTNDPTDSQYECGRRQNVTSITERIINGTNASIEHWPWMVGIYDSCDNLVCGGSLINKEYVVTAAHCFGNQSAETFYARLGTEHRFNSSCCNETRQYFNEQNRTANEKNENTDLYEKDVLRYEASETQGICVEIESICTPIQETCGIFMNDIAVVKLKRSINFTDFIQPICLPEKLRRFPSTFYSPCCGLGIQLRFLRRI</sequence>
<feature type="signal peptide" evidence="2">
    <location>
        <begin position="1"/>
        <end position="18"/>
    </location>
</feature>
<dbReference type="GO" id="GO:0006508">
    <property type="term" value="P:proteolysis"/>
    <property type="evidence" value="ECO:0007669"/>
    <property type="project" value="UniProtKB-KW"/>
</dbReference>
<keyword evidence="4" id="KW-0645">Protease</keyword>
<name>A0A0K8R3D2_IXORI</name>
<dbReference type="PANTHER" id="PTHR24252:SF7">
    <property type="entry name" value="HYALIN"/>
    <property type="match status" value="1"/>
</dbReference>
<dbReference type="InterPro" id="IPR009003">
    <property type="entry name" value="Peptidase_S1_PA"/>
</dbReference>
<feature type="domain" description="Peptidase S1" evidence="3">
    <location>
        <begin position="56"/>
        <end position="231"/>
    </location>
</feature>
<dbReference type="Pfam" id="PF00089">
    <property type="entry name" value="Trypsin"/>
    <property type="match status" value="1"/>
</dbReference>
<dbReference type="PANTHER" id="PTHR24252">
    <property type="entry name" value="ACROSIN-RELATED"/>
    <property type="match status" value="1"/>
</dbReference>
<dbReference type="GO" id="GO:0004252">
    <property type="term" value="F:serine-type endopeptidase activity"/>
    <property type="evidence" value="ECO:0007669"/>
    <property type="project" value="InterPro"/>
</dbReference>
<dbReference type="InterPro" id="IPR043504">
    <property type="entry name" value="Peptidase_S1_PA_chymotrypsin"/>
</dbReference>
<dbReference type="PROSITE" id="PS50240">
    <property type="entry name" value="TRYPSIN_DOM"/>
    <property type="match status" value="1"/>
</dbReference>
<organism evidence="4">
    <name type="scientific">Ixodes ricinus</name>
    <name type="common">Common tick</name>
    <name type="synonym">Acarus ricinus</name>
    <dbReference type="NCBI Taxonomy" id="34613"/>
    <lineage>
        <taxon>Eukaryota</taxon>
        <taxon>Metazoa</taxon>
        <taxon>Ecdysozoa</taxon>
        <taxon>Arthropoda</taxon>
        <taxon>Chelicerata</taxon>
        <taxon>Arachnida</taxon>
        <taxon>Acari</taxon>
        <taxon>Parasitiformes</taxon>
        <taxon>Ixodida</taxon>
        <taxon>Ixodoidea</taxon>
        <taxon>Ixodidae</taxon>
        <taxon>Ixodinae</taxon>
        <taxon>Ixodes</taxon>
    </lineage>
</organism>
<keyword evidence="1" id="KW-1015">Disulfide bond</keyword>
<evidence type="ECO:0000259" key="3">
    <source>
        <dbReference type="PROSITE" id="PS50240"/>
    </source>
</evidence>
<accession>A0A0K8R3D2</accession>
<dbReference type="InterPro" id="IPR018114">
    <property type="entry name" value="TRYPSIN_HIS"/>
</dbReference>
<keyword evidence="2" id="KW-0732">Signal</keyword>
<dbReference type="InterPro" id="IPR001314">
    <property type="entry name" value="Peptidase_S1A"/>
</dbReference>
<dbReference type="PRINTS" id="PR00722">
    <property type="entry name" value="CHYMOTRYPSIN"/>
</dbReference>
<evidence type="ECO:0000256" key="2">
    <source>
        <dbReference type="SAM" id="SignalP"/>
    </source>
</evidence>
<reference evidence="4" key="1">
    <citation type="submission" date="2012-12" db="EMBL/GenBank/DDBJ databases">
        <title>Identification and characterization of a phenylalanine ammonia-lyase gene family in Isatis indigotica Fort.</title>
        <authorList>
            <person name="Liu Q."/>
            <person name="Chen J."/>
            <person name="Zhou X."/>
            <person name="Di P."/>
            <person name="Xiao Y."/>
            <person name="Xuan H."/>
            <person name="Zhang L."/>
            <person name="Chen W."/>
        </authorList>
    </citation>
    <scope>NUCLEOTIDE SEQUENCE</scope>
    <source>
        <tissue evidence="4">Salivary gland</tissue>
    </source>
</reference>
<proteinExistence type="evidence at transcript level"/>
<keyword evidence="4" id="KW-0378">Hydrolase</keyword>
<feature type="chain" id="PRO_5005515770" evidence="2">
    <location>
        <begin position="19"/>
        <end position="231"/>
    </location>
</feature>